<sequence length="385" mass="44558">MHEKFKLDARSLERKFKRRITKVGYIRTATGKVNSILDYNSSYLLLKTESRGGQFDIARKALRKAIAFVYFKRTVIRKDMQPFSNYSSAIFSILHYIFQDVSRIQKLKNGLLSLSLKGTRSFLSGCERSPGMLKIISELNGKFVLFNFLQLRGGTKWLEYLEEYNLFSVIDSGAYTLHQQKQKQQKNAEQLELLSDCILEDMTLEGYAAFINKYKDHPRIFGFFPLDVIGDPIKTKENYKKLSALTNANIFPVWQFTDSISELDKLVKEEHELICVGGTVPYLSNRKEIVRNVLDKIFSLFPTTNFHFLGGANEMLVDFPWFSTDTTAYLNARKSSKQRKVYLENGHRVDAPEDLSVEDIIKQNLSFLIELENRNSLYQICLTDF</sequence>
<accession>A0ABV6GJJ0</accession>
<dbReference type="RefSeq" id="WP_378937123.1">
    <property type="nucleotide sequence ID" value="NZ_JBHLVO010000022.1"/>
</dbReference>
<proteinExistence type="predicted"/>
<protein>
    <submittedName>
        <fullName evidence="1">Uncharacterized protein</fullName>
    </submittedName>
</protein>
<evidence type="ECO:0000313" key="1">
    <source>
        <dbReference type="EMBL" id="MFC0273628.1"/>
    </source>
</evidence>
<organism evidence="1 2">
    <name type="scientific">Metabacillus herbersteinensis</name>
    <dbReference type="NCBI Taxonomy" id="283816"/>
    <lineage>
        <taxon>Bacteria</taxon>
        <taxon>Bacillati</taxon>
        <taxon>Bacillota</taxon>
        <taxon>Bacilli</taxon>
        <taxon>Bacillales</taxon>
        <taxon>Bacillaceae</taxon>
        <taxon>Metabacillus</taxon>
    </lineage>
</organism>
<dbReference type="Proteomes" id="UP001589854">
    <property type="component" value="Unassembled WGS sequence"/>
</dbReference>
<comment type="caution">
    <text evidence="1">The sequence shown here is derived from an EMBL/GenBank/DDBJ whole genome shotgun (WGS) entry which is preliminary data.</text>
</comment>
<reference evidence="1 2" key="1">
    <citation type="submission" date="2024-09" db="EMBL/GenBank/DDBJ databases">
        <authorList>
            <person name="Sun Q."/>
            <person name="Mori K."/>
        </authorList>
    </citation>
    <scope>NUCLEOTIDE SEQUENCE [LARGE SCALE GENOMIC DNA]</scope>
    <source>
        <strain evidence="1 2">CCM 7228</strain>
    </source>
</reference>
<name>A0ABV6GJJ0_9BACI</name>
<evidence type="ECO:0000313" key="2">
    <source>
        <dbReference type="Proteomes" id="UP001589854"/>
    </source>
</evidence>
<gene>
    <name evidence="1" type="ORF">ACFFIX_19740</name>
</gene>
<keyword evidence="2" id="KW-1185">Reference proteome</keyword>
<dbReference type="EMBL" id="JBHLVO010000022">
    <property type="protein sequence ID" value="MFC0273628.1"/>
    <property type="molecule type" value="Genomic_DNA"/>
</dbReference>